<dbReference type="InterPro" id="IPR052353">
    <property type="entry name" value="Benzoxazolinone_Detox_Enz"/>
</dbReference>
<dbReference type="Proteomes" id="UP000460318">
    <property type="component" value="Unassembled WGS sequence"/>
</dbReference>
<comment type="caution">
    <text evidence="2">The sequence shown here is derived from an EMBL/GenBank/DDBJ whole genome shotgun (WGS) entry which is preliminary data.</text>
</comment>
<evidence type="ECO:0000313" key="2">
    <source>
        <dbReference type="EMBL" id="MWV46527.1"/>
    </source>
</evidence>
<feature type="domain" description="MOSC" evidence="1">
    <location>
        <begin position="37"/>
        <end position="171"/>
    </location>
</feature>
<sequence>MRAEATEPVRRIISVNVGKPITVDYQGKPLVTGIHKQPVEGPVFVGCTQMDGDGQADLKNHGGPDKAICVYPFEHYAYWEQQFGKKLDYAAFGENLTVMGFLENEVNIGDVYEIGEVVVQVSQPRFPCFKISSKHGIKEFPARVLDTGYSGFYLRVLQVGSLTGTSQVIKRESHPMQVSVASVLRQMALGRSQADPIELRRMLELDALASSVKDNFQAWLNEV</sequence>
<dbReference type="Pfam" id="PF03473">
    <property type="entry name" value="MOSC"/>
    <property type="match status" value="1"/>
</dbReference>
<organism evidence="2 3">
    <name type="scientific">Paenibacillus dendrobii</name>
    <dbReference type="NCBI Taxonomy" id="2691084"/>
    <lineage>
        <taxon>Bacteria</taxon>
        <taxon>Bacillati</taxon>
        <taxon>Bacillota</taxon>
        <taxon>Bacilli</taxon>
        <taxon>Bacillales</taxon>
        <taxon>Paenibacillaceae</taxon>
        <taxon>Paenibacillus</taxon>
    </lineage>
</organism>
<dbReference type="GO" id="GO:0030170">
    <property type="term" value="F:pyridoxal phosphate binding"/>
    <property type="evidence" value="ECO:0007669"/>
    <property type="project" value="InterPro"/>
</dbReference>
<dbReference type="AlphaFoldDB" id="A0A7X3IM67"/>
<dbReference type="PANTHER" id="PTHR30212:SF2">
    <property type="entry name" value="PROTEIN YIIM"/>
    <property type="match status" value="1"/>
</dbReference>
<dbReference type="PANTHER" id="PTHR30212">
    <property type="entry name" value="PROTEIN YIIM"/>
    <property type="match status" value="1"/>
</dbReference>
<protein>
    <submittedName>
        <fullName evidence="2">MOSC domain-containing protein</fullName>
    </submittedName>
</protein>
<evidence type="ECO:0000313" key="3">
    <source>
        <dbReference type="Proteomes" id="UP000460318"/>
    </source>
</evidence>
<dbReference type="EMBL" id="WUBI01000004">
    <property type="protein sequence ID" value="MWV46527.1"/>
    <property type="molecule type" value="Genomic_DNA"/>
</dbReference>
<dbReference type="GO" id="GO:0003824">
    <property type="term" value="F:catalytic activity"/>
    <property type="evidence" value="ECO:0007669"/>
    <property type="project" value="InterPro"/>
</dbReference>
<evidence type="ECO:0000259" key="1">
    <source>
        <dbReference type="PROSITE" id="PS51340"/>
    </source>
</evidence>
<reference evidence="2 3" key="1">
    <citation type="submission" date="2019-12" db="EMBL/GenBank/DDBJ databases">
        <title>Paenibacillus sp. nov., an endophytic bacterium isolated from the stem of Dendrobium.</title>
        <authorList>
            <person name="Zhao R."/>
        </authorList>
    </citation>
    <scope>NUCLEOTIDE SEQUENCE [LARGE SCALE GENOMIC DNA]</scope>
    <source>
        <strain evidence="2 3">HJL G12</strain>
    </source>
</reference>
<accession>A0A7X3IM67</accession>
<keyword evidence="3" id="KW-1185">Reference proteome</keyword>
<dbReference type="PROSITE" id="PS51340">
    <property type="entry name" value="MOSC"/>
    <property type="match status" value="1"/>
</dbReference>
<name>A0A7X3IM67_9BACL</name>
<proteinExistence type="predicted"/>
<gene>
    <name evidence="2" type="ORF">GRF59_23250</name>
</gene>
<dbReference type="SUPFAM" id="SSF50800">
    <property type="entry name" value="PK beta-barrel domain-like"/>
    <property type="match status" value="1"/>
</dbReference>
<dbReference type="Gene3D" id="2.40.33.20">
    <property type="entry name" value="PK beta-barrel domain-like"/>
    <property type="match status" value="1"/>
</dbReference>
<dbReference type="InterPro" id="IPR005302">
    <property type="entry name" value="MoCF_Sase_C"/>
</dbReference>
<dbReference type="InterPro" id="IPR011037">
    <property type="entry name" value="Pyrv_Knase-like_insert_dom_sf"/>
</dbReference>
<dbReference type="GO" id="GO:0030151">
    <property type="term" value="F:molybdenum ion binding"/>
    <property type="evidence" value="ECO:0007669"/>
    <property type="project" value="InterPro"/>
</dbReference>